<dbReference type="SMART" id="SM01057">
    <property type="entry name" value="Carb_anhydrase"/>
    <property type="match status" value="1"/>
</dbReference>
<organism evidence="8 9">
    <name type="scientific">Listeria innocua ATCC 33091</name>
    <dbReference type="NCBI Taxonomy" id="1002366"/>
    <lineage>
        <taxon>Bacteria</taxon>
        <taxon>Bacillati</taxon>
        <taxon>Bacillota</taxon>
        <taxon>Bacilli</taxon>
        <taxon>Bacillales</taxon>
        <taxon>Listeriaceae</taxon>
        <taxon>Listeria</taxon>
    </lineage>
</organism>
<evidence type="ECO:0000256" key="2">
    <source>
        <dbReference type="ARBA" id="ARBA00012925"/>
    </source>
</evidence>
<dbReference type="GO" id="GO:0004089">
    <property type="term" value="F:carbonate dehydratase activity"/>
    <property type="evidence" value="ECO:0007669"/>
    <property type="project" value="UniProtKB-EC"/>
</dbReference>
<evidence type="ECO:0000259" key="7">
    <source>
        <dbReference type="PROSITE" id="PS51144"/>
    </source>
</evidence>
<evidence type="ECO:0000256" key="6">
    <source>
        <dbReference type="ARBA" id="ARBA00048348"/>
    </source>
</evidence>
<accession>A0AB72Z9H0</accession>
<dbReference type="GO" id="GO:0008270">
    <property type="term" value="F:zinc ion binding"/>
    <property type="evidence" value="ECO:0007669"/>
    <property type="project" value="InterPro"/>
</dbReference>
<dbReference type="InterPro" id="IPR001148">
    <property type="entry name" value="CA_dom"/>
</dbReference>
<dbReference type="PANTHER" id="PTHR18952:SF265">
    <property type="entry name" value="CARBONIC ANHYDRASE"/>
    <property type="match status" value="1"/>
</dbReference>
<comment type="caution">
    <text evidence="8">The sequence shown here is derived from an EMBL/GenBank/DDBJ whole genome shotgun (WGS) entry which is preliminary data.</text>
</comment>
<dbReference type="Gene3D" id="3.10.200.10">
    <property type="entry name" value="Alpha carbonic anhydrase"/>
    <property type="match status" value="1"/>
</dbReference>
<dbReference type="Proteomes" id="UP000003597">
    <property type="component" value="Unassembled WGS sequence"/>
</dbReference>
<sequence>MLRNFFRKGEMVMTKEKVLWGYDEKTGPEMWGHICSDFEIAHTGKAQSPVNIEQADVVKLKPSTMKFYYKETDYTIRRIEQSVHVFPHDKEQGLRFNGEYYPLVSFHAHIPAEHLLDGYIYPIEWHFVHEKPDGTTLVMSAWMEIDNTNNVEFKDLPTYFPEVFADFETEREITLDVNEFMPEERVFYTYQGSRTTPPTVEGVTWIVLKNAKTLGQEDFTEFEKAIGNTSRPVQDLNGREITFYN</sequence>
<dbReference type="PANTHER" id="PTHR18952">
    <property type="entry name" value="CARBONIC ANHYDRASE"/>
    <property type="match status" value="1"/>
</dbReference>
<evidence type="ECO:0000256" key="3">
    <source>
        <dbReference type="ARBA" id="ARBA00022723"/>
    </source>
</evidence>
<proteinExistence type="inferred from homology"/>
<evidence type="ECO:0000256" key="1">
    <source>
        <dbReference type="ARBA" id="ARBA00010718"/>
    </source>
</evidence>
<keyword evidence="3" id="KW-0479">Metal-binding</keyword>
<dbReference type="PROSITE" id="PS51144">
    <property type="entry name" value="ALPHA_CA_2"/>
    <property type="match status" value="1"/>
</dbReference>
<dbReference type="AlphaFoldDB" id="A0AB72Z9H0"/>
<evidence type="ECO:0000256" key="4">
    <source>
        <dbReference type="ARBA" id="ARBA00022833"/>
    </source>
</evidence>
<dbReference type="EC" id="4.2.1.1" evidence="2"/>
<dbReference type="InterPro" id="IPR041891">
    <property type="entry name" value="Alpha_CA_prokaryot-like"/>
</dbReference>
<feature type="domain" description="Alpha-carbonic anhydrase" evidence="7">
    <location>
        <begin position="18"/>
        <end position="245"/>
    </location>
</feature>
<evidence type="ECO:0000313" key="9">
    <source>
        <dbReference type="Proteomes" id="UP000003597"/>
    </source>
</evidence>
<keyword evidence="5" id="KW-0456">Lyase</keyword>
<comment type="similarity">
    <text evidence="1">Belongs to the alpha-carbonic anhydrase family.</text>
</comment>
<dbReference type="Pfam" id="PF00194">
    <property type="entry name" value="Carb_anhydrase"/>
    <property type="match status" value="1"/>
</dbReference>
<dbReference type="InterPro" id="IPR023561">
    <property type="entry name" value="Carbonic_anhydrase_a-class"/>
</dbReference>
<reference evidence="8 9" key="1">
    <citation type="submission" date="2011-08" db="EMBL/GenBank/DDBJ databases">
        <authorList>
            <person name="Weinstock G."/>
            <person name="Sodergren E."/>
            <person name="Clifton S."/>
            <person name="Fulton L."/>
            <person name="Fulton B."/>
            <person name="Courtney L."/>
            <person name="Fronick C."/>
            <person name="Harrison M."/>
            <person name="Strong C."/>
            <person name="Farmer C."/>
            <person name="Delahaunty K."/>
            <person name="Markovic C."/>
            <person name="Hall O."/>
            <person name="Minx P."/>
            <person name="Tomlinson C."/>
            <person name="Mitreva M."/>
            <person name="Hou S."/>
            <person name="Chen J."/>
            <person name="Wollam A."/>
            <person name="Pepin K.H."/>
            <person name="Johnson M."/>
            <person name="Bhonagiri V."/>
            <person name="Zhang X."/>
            <person name="Suruliraj S."/>
            <person name="Warren W."/>
            <person name="Chinwalla A."/>
            <person name="Mardis E.R."/>
            <person name="Wilson R.K."/>
        </authorList>
    </citation>
    <scope>NUCLEOTIDE SEQUENCE [LARGE SCALE GENOMIC DNA]</scope>
    <source>
        <strain evidence="8 9">ATCC 33091</strain>
    </source>
</reference>
<dbReference type="EMBL" id="AGCN01000031">
    <property type="protein sequence ID" value="EHN61481.1"/>
    <property type="molecule type" value="Genomic_DNA"/>
</dbReference>
<keyword evidence="4" id="KW-0862">Zinc</keyword>
<comment type="catalytic activity">
    <reaction evidence="6">
        <text>hydrogencarbonate + H(+) = CO2 + H2O</text>
        <dbReference type="Rhea" id="RHEA:10748"/>
        <dbReference type="ChEBI" id="CHEBI:15377"/>
        <dbReference type="ChEBI" id="CHEBI:15378"/>
        <dbReference type="ChEBI" id="CHEBI:16526"/>
        <dbReference type="ChEBI" id="CHEBI:17544"/>
        <dbReference type="EC" id="4.2.1.1"/>
    </reaction>
</comment>
<keyword evidence="9" id="KW-1185">Reference proteome</keyword>
<dbReference type="InterPro" id="IPR036398">
    <property type="entry name" value="CA_dom_sf"/>
</dbReference>
<dbReference type="CDD" id="cd03124">
    <property type="entry name" value="alpha_CA_prokaryotic_like"/>
    <property type="match status" value="1"/>
</dbReference>
<evidence type="ECO:0000256" key="5">
    <source>
        <dbReference type="ARBA" id="ARBA00023239"/>
    </source>
</evidence>
<dbReference type="SUPFAM" id="SSF51069">
    <property type="entry name" value="Carbonic anhydrase"/>
    <property type="match status" value="1"/>
</dbReference>
<name>A0AB72Z9H0_LISIO</name>
<gene>
    <name evidence="8" type="ORF">HMPREF0557_01490</name>
</gene>
<protein>
    <recommendedName>
        <fullName evidence="2">carbonic anhydrase</fullName>
        <ecNumber evidence="2">4.2.1.1</ecNumber>
    </recommendedName>
</protein>
<evidence type="ECO:0000313" key="8">
    <source>
        <dbReference type="EMBL" id="EHN61481.1"/>
    </source>
</evidence>